<name>A0A975X6K0_9BURK</name>
<dbReference type="SUPFAM" id="SSF52980">
    <property type="entry name" value="Restriction endonuclease-like"/>
    <property type="match status" value="1"/>
</dbReference>
<dbReference type="InterPro" id="IPR007560">
    <property type="entry name" value="Restrct_endonuc_IV_Mrr"/>
</dbReference>
<proteinExistence type="predicted"/>
<evidence type="ECO:0000313" key="2">
    <source>
        <dbReference type="EMBL" id="SOY58459.1"/>
    </source>
</evidence>
<sequence length="271" mass="29948">MDAAIHAGIFNAMHAGEHRHLQMVPAKKTELRNNMGQGEILLQRAIDAAAAMLEAGKALQENQKNEVVAGRQHSEALLGQFERPEISTNDFSLELLLALSWNRFEALCGAYFAAHGFRAEHRSHGADGGIDISLYFKGIPTPVKLIQCKGWRRKRVDVEPIRSLLGVMTRDGVKDGVFVTMSSFTRPAMSEAAAARIMTIDGAEMVNRLRALGGSRKAALLQIATEGEYWRPSCARCGGLMKPVTNVERPFWGCSNYVRLKCRSKIELLRA</sequence>
<feature type="domain" description="Restriction endonuclease type IV Mrr" evidence="1">
    <location>
        <begin position="97"/>
        <end position="207"/>
    </location>
</feature>
<gene>
    <name evidence="2" type="ORF">CBM2589_A10106</name>
</gene>
<dbReference type="GO" id="GO:0003677">
    <property type="term" value="F:DNA binding"/>
    <property type="evidence" value="ECO:0007669"/>
    <property type="project" value="InterPro"/>
</dbReference>
<dbReference type="PANTHER" id="PTHR30015:SF7">
    <property type="entry name" value="TYPE IV METHYL-DIRECTED RESTRICTION ENZYME ECOKMRR"/>
    <property type="match status" value="1"/>
</dbReference>
<dbReference type="EMBL" id="OFSP01000031">
    <property type="protein sequence ID" value="SOY58459.1"/>
    <property type="molecule type" value="Genomic_DNA"/>
</dbReference>
<dbReference type="Pfam" id="PF04471">
    <property type="entry name" value="Mrr_cat"/>
    <property type="match status" value="1"/>
</dbReference>
<dbReference type="InterPro" id="IPR011335">
    <property type="entry name" value="Restrct_endonuc-II-like"/>
</dbReference>
<dbReference type="PANTHER" id="PTHR30015">
    <property type="entry name" value="MRR RESTRICTION SYSTEM PROTEIN"/>
    <property type="match status" value="1"/>
</dbReference>
<dbReference type="InterPro" id="IPR052906">
    <property type="entry name" value="Type_IV_Methyl-Rstrct_Enzyme"/>
</dbReference>
<accession>A0A975X6K0</accession>
<dbReference type="InterPro" id="IPR011856">
    <property type="entry name" value="tRNA_endonuc-like_dom_sf"/>
</dbReference>
<evidence type="ECO:0000259" key="1">
    <source>
        <dbReference type="Pfam" id="PF04471"/>
    </source>
</evidence>
<dbReference type="Gene3D" id="3.40.1350.10">
    <property type="match status" value="1"/>
</dbReference>
<dbReference type="GO" id="GO:0015666">
    <property type="term" value="F:restriction endodeoxyribonuclease activity"/>
    <property type="evidence" value="ECO:0007669"/>
    <property type="project" value="TreeGrafter"/>
</dbReference>
<comment type="caution">
    <text evidence="2">The sequence shown here is derived from an EMBL/GenBank/DDBJ whole genome shotgun (WGS) entry which is preliminary data.</text>
</comment>
<evidence type="ECO:0000313" key="3">
    <source>
        <dbReference type="Proteomes" id="UP000256297"/>
    </source>
</evidence>
<dbReference type="AlphaFoldDB" id="A0A975X6K0"/>
<organism evidence="2 3">
    <name type="scientific">Cupriavidus taiwanensis</name>
    <dbReference type="NCBI Taxonomy" id="164546"/>
    <lineage>
        <taxon>Bacteria</taxon>
        <taxon>Pseudomonadati</taxon>
        <taxon>Pseudomonadota</taxon>
        <taxon>Betaproteobacteria</taxon>
        <taxon>Burkholderiales</taxon>
        <taxon>Burkholderiaceae</taxon>
        <taxon>Cupriavidus</taxon>
    </lineage>
</organism>
<reference evidence="2 3" key="1">
    <citation type="submission" date="2018-01" db="EMBL/GenBank/DDBJ databases">
        <authorList>
            <person name="Clerissi C."/>
        </authorList>
    </citation>
    <scope>NUCLEOTIDE SEQUENCE [LARGE SCALE GENOMIC DNA]</scope>
    <source>
        <strain evidence="2">Cupriavidus taiwanensis STM 3521</strain>
    </source>
</reference>
<dbReference type="GO" id="GO:0009307">
    <property type="term" value="P:DNA restriction-modification system"/>
    <property type="evidence" value="ECO:0007669"/>
    <property type="project" value="InterPro"/>
</dbReference>
<dbReference type="Proteomes" id="UP000256297">
    <property type="component" value="Chromosome CBM2589_a"/>
</dbReference>
<protein>
    <recommendedName>
        <fullName evidence="1">Restriction endonuclease type IV Mrr domain-containing protein</fullName>
    </recommendedName>
</protein>